<evidence type="ECO:0000313" key="3">
    <source>
        <dbReference type="EMBL" id="GAA4624648.1"/>
    </source>
</evidence>
<dbReference type="Proteomes" id="UP001501442">
    <property type="component" value="Unassembled WGS sequence"/>
</dbReference>
<gene>
    <name evidence="3" type="ORF">GCM10023196_025630</name>
</gene>
<reference evidence="4" key="1">
    <citation type="journal article" date="2019" name="Int. J. Syst. Evol. Microbiol.">
        <title>The Global Catalogue of Microorganisms (GCM) 10K type strain sequencing project: providing services to taxonomists for standard genome sequencing and annotation.</title>
        <authorList>
            <consortium name="The Broad Institute Genomics Platform"/>
            <consortium name="The Broad Institute Genome Sequencing Center for Infectious Disease"/>
            <person name="Wu L."/>
            <person name="Ma J."/>
        </authorList>
    </citation>
    <scope>NUCLEOTIDE SEQUENCE [LARGE SCALE GENOMIC DNA]</scope>
    <source>
        <strain evidence="4">JCM 17939</strain>
    </source>
</reference>
<name>A0ABP8U7R3_9ACTN</name>
<proteinExistence type="predicted"/>
<accession>A0ABP8U7R3</accession>
<protein>
    <recommendedName>
        <fullName evidence="2">DUF5753 domain-containing protein</fullName>
    </recommendedName>
</protein>
<feature type="domain" description="DUF5753" evidence="2">
    <location>
        <begin position="91"/>
        <end position="261"/>
    </location>
</feature>
<sequence>MDLTRAYEIPRRFDLKMFAYAENVYLVRNLVDQAVDTWGLSGKTVSNVEAGRRKIDERQAKIIDRHFRTGGLFELLLWYAQNGHNPDWAQSVTAYEVIARLIRIYQGQYIPPPFQTEDYARALLLARSNVGDLEGTLQARMDRQAAILDRPDPPYVWALLDEDILDDCIGGAEVMQAQLRHLLELIQRPHISIRIIPRSAGAHIGKDGPFRIITRDIAYAGAARGGRLIEMCGEVEEFRLDFDLIGQKAASDDASRALIERRLEAIEWRCSGGRAPTAEASTTRHASRSRRLPGRRPST</sequence>
<evidence type="ECO:0000259" key="2">
    <source>
        <dbReference type="Pfam" id="PF19054"/>
    </source>
</evidence>
<feature type="compositionally biased region" description="Basic residues" evidence="1">
    <location>
        <begin position="285"/>
        <end position="299"/>
    </location>
</feature>
<dbReference type="InterPro" id="IPR043917">
    <property type="entry name" value="DUF5753"/>
</dbReference>
<comment type="caution">
    <text evidence="3">The sequence shown here is derived from an EMBL/GenBank/DDBJ whole genome shotgun (WGS) entry which is preliminary data.</text>
</comment>
<organism evidence="3 4">
    <name type="scientific">Actinoallomurus vinaceus</name>
    <dbReference type="NCBI Taxonomy" id="1080074"/>
    <lineage>
        <taxon>Bacteria</taxon>
        <taxon>Bacillati</taxon>
        <taxon>Actinomycetota</taxon>
        <taxon>Actinomycetes</taxon>
        <taxon>Streptosporangiales</taxon>
        <taxon>Thermomonosporaceae</taxon>
        <taxon>Actinoallomurus</taxon>
    </lineage>
</organism>
<dbReference type="Pfam" id="PF19054">
    <property type="entry name" value="DUF5753"/>
    <property type="match status" value="1"/>
</dbReference>
<dbReference type="EMBL" id="BAABHK010000003">
    <property type="protein sequence ID" value="GAA4624648.1"/>
    <property type="molecule type" value="Genomic_DNA"/>
</dbReference>
<evidence type="ECO:0000313" key="4">
    <source>
        <dbReference type="Proteomes" id="UP001501442"/>
    </source>
</evidence>
<evidence type="ECO:0000256" key="1">
    <source>
        <dbReference type="SAM" id="MobiDB-lite"/>
    </source>
</evidence>
<feature type="region of interest" description="Disordered" evidence="1">
    <location>
        <begin position="274"/>
        <end position="299"/>
    </location>
</feature>
<keyword evidence="4" id="KW-1185">Reference proteome</keyword>